<evidence type="ECO:0000256" key="4">
    <source>
        <dbReference type="ARBA" id="ARBA00022741"/>
    </source>
</evidence>
<dbReference type="Pfam" id="PF18967">
    <property type="entry name" value="PycTM"/>
    <property type="match status" value="1"/>
</dbReference>
<dbReference type="EMBL" id="JBHUMD010000027">
    <property type="protein sequence ID" value="MFD2603075.1"/>
    <property type="molecule type" value="Genomic_DNA"/>
</dbReference>
<evidence type="ECO:0000259" key="10">
    <source>
        <dbReference type="SMART" id="SM00471"/>
    </source>
</evidence>
<dbReference type="InterPro" id="IPR043760">
    <property type="entry name" value="PycTM_dom"/>
</dbReference>
<feature type="transmembrane region" description="Helical" evidence="9">
    <location>
        <begin position="251"/>
        <end position="270"/>
    </location>
</feature>
<evidence type="ECO:0000256" key="9">
    <source>
        <dbReference type="SAM" id="Phobius"/>
    </source>
</evidence>
<evidence type="ECO:0000256" key="3">
    <source>
        <dbReference type="ARBA" id="ARBA00022692"/>
    </source>
</evidence>
<name>A0ABW5NXJ8_9FLAO</name>
<organism evidence="11 12">
    <name type="scientific">Flavobacterium suzhouense</name>
    <dbReference type="NCBI Taxonomy" id="1529638"/>
    <lineage>
        <taxon>Bacteria</taxon>
        <taxon>Pseudomonadati</taxon>
        <taxon>Bacteroidota</taxon>
        <taxon>Flavobacteriia</taxon>
        <taxon>Flavobacteriales</taxon>
        <taxon>Flavobacteriaceae</taxon>
        <taxon>Flavobacterium</taxon>
    </lineage>
</organism>
<evidence type="ECO:0000256" key="5">
    <source>
        <dbReference type="ARBA" id="ARBA00022989"/>
    </source>
</evidence>
<feature type="domain" description="HD/PDEase" evidence="10">
    <location>
        <begin position="23"/>
        <end position="262"/>
    </location>
</feature>
<comment type="caution">
    <text evidence="11">The sequence shown here is derived from an EMBL/GenBank/DDBJ whole genome shotgun (WGS) entry which is preliminary data.</text>
</comment>
<dbReference type="InterPro" id="IPR003607">
    <property type="entry name" value="HD/PDEase_dom"/>
</dbReference>
<proteinExistence type="predicted"/>
<comment type="subcellular location">
    <subcellularLocation>
        <location evidence="1">Cell membrane</location>
    </subcellularLocation>
</comment>
<evidence type="ECO:0000256" key="6">
    <source>
        <dbReference type="ARBA" id="ARBA00023118"/>
    </source>
</evidence>
<feature type="transmembrane region" description="Helical" evidence="9">
    <location>
        <begin position="282"/>
        <end position="301"/>
    </location>
</feature>
<dbReference type="SUPFAM" id="SSF109604">
    <property type="entry name" value="HD-domain/PDEase-like"/>
    <property type="match status" value="1"/>
</dbReference>
<dbReference type="Proteomes" id="UP001597480">
    <property type="component" value="Unassembled WGS sequence"/>
</dbReference>
<feature type="transmembrane region" description="Helical" evidence="9">
    <location>
        <begin position="376"/>
        <end position="396"/>
    </location>
</feature>
<evidence type="ECO:0000256" key="1">
    <source>
        <dbReference type="ARBA" id="ARBA00004236"/>
    </source>
</evidence>
<keyword evidence="12" id="KW-1185">Reference proteome</keyword>
<keyword evidence="6" id="KW-0051">Antiviral defense</keyword>
<dbReference type="Pfam" id="PF01966">
    <property type="entry name" value="HD"/>
    <property type="match status" value="1"/>
</dbReference>
<keyword evidence="3 9" id="KW-0812">Transmembrane</keyword>
<evidence type="ECO:0000313" key="12">
    <source>
        <dbReference type="Proteomes" id="UP001597480"/>
    </source>
</evidence>
<sequence>MNIVQEAENFVFGLFKDKLSPDYIYHNFNHTLRVVNNVRIIAAAEGVSKEDAELLLLAAWFHDSAYIDGPVNHEERSGVIAGEFLREKGYGDDAVAKVASLIKVTKLGTSPETRDEKIMRDADCSHFSDPNYCDLSQLLREEWKITQGKEFSDMEWALINRNVLIHEHRFYSDYGKEKLQPLKEANIARLQNVISEIEQKQKDDSKDKEKKEKKEKDKKEKEGKSERGIDTMFRVTLSNHTRLSDIADSKANILLSVNAIIISVSLSTLIPKLDSASNAHLIIPTFIMVFFSVVSIIFAIMSTRPKVTSGTFTRKDIEDKKVNLLFFGNFYKMPITEYEWAMNEMMKDRDYLYNSMIKDLYYLGLVLNRKYKLLRITYTIFMIGIISSVIAFVYAFKAM</sequence>
<keyword evidence="5 9" id="KW-1133">Transmembrane helix</keyword>
<dbReference type="SMART" id="SM00471">
    <property type="entry name" value="HDc"/>
    <property type="match status" value="1"/>
</dbReference>
<protein>
    <submittedName>
        <fullName evidence="11">Pycsar system effector family protein</fullName>
    </submittedName>
</protein>
<keyword evidence="7 9" id="KW-0472">Membrane</keyword>
<dbReference type="PANTHER" id="PTHR21174:SF0">
    <property type="entry name" value="HD PHOSPHOHYDROLASE FAMILY PROTEIN-RELATED"/>
    <property type="match status" value="1"/>
</dbReference>
<dbReference type="RefSeq" id="WP_379821678.1">
    <property type="nucleotide sequence ID" value="NZ_JBHUMD010000027.1"/>
</dbReference>
<dbReference type="PANTHER" id="PTHR21174">
    <property type="match status" value="1"/>
</dbReference>
<keyword evidence="4" id="KW-0547">Nucleotide-binding</keyword>
<reference evidence="12" key="1">
    <citation type="journal article" date="2019" name="Int. J. Syst. Evol. Microbiol.">
        <title>The Global Catalogue of Microorganisms (GCM) 10K type strain sequencing project: providing services to taxonomists for standard genome sequencing and annotation.</title>
        <authorList>
            <consortium name="The Broad Institute Genomics Platform"/>
            <consortium name="The Broad Institute Genome Sequencing Center for Infectious Disease"/>
            <person name="Wu L."/>
            <person name="Ma J."/>
        </authorList>
    </citation>
    <scope>NUCLEOTIDE SEQUENCE [LARGE SCALE GENOMIC DNA]</scope>
    <source>
        <strain evidence="12">KCTC 42107</strain>
    </source>
</reference>
<gene>
    <name evidence="11" type="ORF">ACFSR3_13500</name>
</gene>
<evidence type="ECO:0000256" key="7">
    <source>
        <dbReference type="ARBA" id="ARBA00023136"/>
    </source>
</evidence>
<evidence type="ECO:0000313" key="11">
    <source>
        <dbReference type="EMBL" id="MFD2603075.1"/>
    </source>
</evidence>
<feature type="region of interest" description="Disordered" evidence="8">
    <location>
        <begin position="198"/>
        <end position="225"/>
    </location>
</feature>
<dbReference type="CDD" id="cd00077">
    <property type="entry name" value="HDc"/>
    <property type="match status" value="1"/>
</dbReference>
<evidence type="ECO:0000256" key="2">
    <source>
        <dbReference type="ARBA" id="ARBA00022475"/>
    </source>
</evidence>
<keyword evidence="2" id="KW-1003">Cell membrane</keyword>
<dbReference type="InterPro" id="IPR009218">
    <property type="entry name" value="HD_phosphohydro"/>
</dbReference>
<accession>A0ABW5NXJ8</accession>
<evidence type="ECO:0000256" key="8">
    <source>
        <dbReference type="SAM" id="MobiDB-lite"/>
    </source>
</evidence>
<dbReference type="Gene3D" id="1.10.3210.10">
    <property type="entry name" value="Hypothetical protein af1432"/>
    <property type="match status" value="1"/>
</dbReference>
<dbReference type="InterPro" id="IPR006674">
    <property type="entry name" value="HD_domain"/>
</dbReference>